<dbReference type="RefSeq" id="WP_165138890.1">
    <property type="nucleotide sequence ID" value="NZ_CP049255.1"/>
</dbReference>
<dbReference type="Pfam" id="PF07987">
    <property type="entry name" value="DUF1775"/>
    <property type="match status" value="1"/>
</dbReference>
<dbReference type="CDD" id="cd08545">
    <property type="entry name" value="YcnI_like"/>
    <property type="match status" value="1"/>
</dbReference>
<feature type="region of interest" description="Disordered" evidence="1">
    <location>
        <begin position="170"/>
        <end position="195"/>
    </location>
</feature>
<keyword evidence="2" id="KW-1133">Transmembrane helix</keyword>
<keyword evidence="2" id="KW-0812">Transmembrane</keyword>
<feature type="transmembrane region" description="Helical" evidence="2">
    <location>
        <begin position="202"/>
        <end position="226"/>
    </location>
</feature>
<reference evidence="5 6" key="1">
    <citation type="submission" date="2020-08" db="EMBL/GenBank/DDBJ databases">
        <title>Sequencing the genomes of 1000 actinobacteria strains.</title>
        <authorList>
            <person name="Klenk H.-P."/>
        </authorList>
    </citation>
    <scope>NUCLEOTIDE SEQUENCE [LARGE SCALE GENOMIC DNA]</scope>
    <source>
        <strain evidence="5 6">DSM 27099</strain>
    </source>
</reference>
<evidence type="ECO:0000313" key="6">
    <source>
        <dbReference type="Proteomes" id="UP000529310"/>
    </source>
</evidence>
<dbReference type="PROSITE" id="PS51318">
    <property type="entry name" value="TAT"/>
    <property type="match status" value="1"/>
</dbReference>
<comment type="caution">
    <text evidence="5">The sequence shown here is derived from an EMBL/GenBank/DDBJ whole genome shotgun (WGS) entry which is preliminary data.</text>
</comment>
<dbReference type="InterPro" id="IPR012533">
    <property type="entry name" value="YcnI-copper_dom"/>
</dbReference>
<dbReference type="AlphaFoldDB" id="A0A7W4YM13"/>
<accession>A0A7W4YM13</accession>
<keyword evidence="2" id="KW-0472">Membrane</keyword>
<dbReference type="InterPro" id="IPR006311">
    <property type="entry name" value="TAT_signal"/>
</dbReference>
<name>A0A7W4YM13_9MICO</name>
<keyword evidence="6" id="KW-1185">Reference proteome</keyword>
<dbReference type="Proteomes" id="UP000529310">
    <property type="component" value="Unassembled WGS sequence"/>
</dbReference>
<feature type="domain" description="YncI copper-binding" evidence="4">
    <location>
        <begin position="35"/>
        <end position="171"/>
    </location>
</feature>
<keyword evidence="3" id="KW-0732">Signal</keyword>
<protein>
    <submittedName>
        <fullName evidence="5">Uncharacterized protein YcnI</fullName>
    </submittedName>
</protein>
<evidence type="ECO:0000313" key="5">
    <source>
        <dbReference type="EMBL" id="MBB2976000.1"/>
    </source>
</evidence>
<dbReference type="InterPro" id="IPR038507">
    <property type="entry name" value="YcnI-like_sf"/>
</dbReference>
<dbReference type="Gene3D" id="2.60.40.2230">
    <property type="entry name" value="Uncharacterised protein YcnI-like PF07987, DUF1775"/>
    <property type="match status" value="1"/>
</dbReference>
<organism evidence="5 6">
    <name type="scientific">Microbacterium endophyticum</name>
    <dbReference type="NCBI Taxonomy" id="1526412"/>
    <lineage>
        <taxon>Bacteria</taxon>
        <taxon>Bacillati</taxon>
        <taxon>Actinomycetota</taxon>
        <taxon>Actinomycetes</taxon>
        <taxon>Micrococcales</taxon>
        <taxon>Microbacteriaceae</taxon>
        <taxon>Microbacterium</taxon>
    </lineage>
</organism>
<gene>
    <name evidence="5" type="ORF">FHX49_001570</name>
</gene>
<dbReference type="EMBL" id="JACHWQ010000004">
    <property type="protein sequence ID" value="MBB2976000.1"/>
    <property type="molecule type" value="Genomic_DNA"/>
</dbReference>
<evidence type="ECO:0000256" key="1">
    <source>
        <dbReference type="SAM" id="MobiDB-lite"/>
    </source>
</evidence>
<evidence type="ECO:0000256" key="3">
    <source>
        <dbReference type="SAM" id="SignalP"/>
    </source>
</evidence>
<evidence type="ECO:0000256" key="2">
    <source>
        <dbReference type="SAM" id="Phobius"/>
    </source>
</evidence>
<proteinExistence type="predicted"/>
<feature type="chain" id="PRO_5039609584" evidence="3">
    <location>
        <begin position="28"/>
        <end position="231"/>
    </location>
</feature>
<feature type="signal peptide" evidence="3">
    <location>
        <begin position="1"/>
        <end position="27"/>
    </location>
</feature>
<sequence>MHTPTSRRRRIGSAIAGTALAAGLVLAAPLAASAHVTVAPDTDAVAGGYGVLTFAFSHGCDGSPTTSLDIEIPDGLASVSPTIEAGWSIDVTRDGEDGLVKRVVYTAEEPVESGLRATISLGVKYEDDTAGQTLAFPVTQVCESGSTEWTQVPADGQDAEELESPAPAVTVGEATAESSGEHSHDADADTEDDTASADAASAVGIGLGSAGFVLGAAALVVATVALRRKKA</sequence>
<evidence type="ECO:0000259" key="4">
    <source>
        <dbReference type="Pfam" id="PF07987"/>
    </source>
</evidence>